<comment type="caution">
    <text evidence="1">The sequence shown here is derived from an EMBL/GenBank/DDBJ whole genome shotgun (WGS) entry which is preliminary data.</text>
</comment>
<proteinExistence type="predicted"/>
<evidence type="ECO:0000313" key="2">
    <source>
        <dbReference type="Proteomes" id="UP000231358"/>
    </source>
</evidence>
<dbReference type="AlphaFoldDB" id="A0A2G7G7C0"/>
<reference evidence="1 2" key="1">
    <citation type="submission" date="2017-05" db="EMBL/GenBank/DDBJ databases">
        <title>Genome sequence for an aflatoxigenic pathogen of Argentinian peanut, Aspergillus arachidicola.</title>
        <authorList>
            <person name="Moore G."/>
            <person name="Beltz S.B."/>
            <person name="Mack B.M."/>
        </authorList>
    </citation>
    <scope>NUCLEOTIDE SEQUENCE [LARGE SCALE GENOMIC DNA]</scope>
    <source>
        <strain evidence="1 2">CBS 117610</strain>
    </source>
</reference>
<dbReference type="InterPro" id="IPR008775">
    <property type="entry name" value="Phytyl_CoA_dOase-like"/>
</dbReference>
<dbReference type="Proteomes" id="UP000231358">
    <property type="component" value="Unassembled WGS sequence"/>
</dbReference>
<evidence type="ECO:0008006" key="3">
    <source>
        <dbReference type="Google" id="ProtNLM"/>
    </source>
</evidence>
<dbReference type="EMBL" id="NEXV01000096">
    <property type="protein sequence ID" value="PIG88707.1"/>
    <property type="molecule type" value="Genomic_DNA"/>
</dbReference>
<sequence>MDTSKPQIQRLAADTDIEIISQVIETDGALILENLLPADIVNSFNRELDVQLVVRLEGERLLADNYPPHFRSVSNIPAKCETFRHNILNNIVIHAIYKDYFQRTGDCWLSAAFVRVIDPGMPAQNFHRDDTTPLMQYQSLDAPPISISLTFPLSNFTEENVATEVILGSHQWTEVGKPSHEEAGLAKMSPGDILVLRHGVIHAGGRTLATTDEPRRVRTIPREVVECMTSLAQKMIDWRTMKPADPNIVGLNLVDESSRATITDEMTPLTI</sequence>
<keyword evidence="2" id="KW-1185">Reference proteome</keyword>
<dbReference type="STRING" id="656916.A0A2G7G7C0"/>
<gene>
    <name evidence="1" type="ORF">AARAC_000583</name>
</gene>
<dbReference type="SUPFAM" id="SSF51197">
    <property type="entry name" value="Clavaminate synthase-like"/>
    <property type="match status" value="1"/>
</dbReference>
<evidence type="ECO:0000313" key="1">
    <source>
        <dbReference type="EMBL" id="PIG88707.1"/>
    </source>
</evidence>
<name>A0A2G7G7C0_9EURO</name>
<dbReference type="Gene3D" id="2.60.120.620">
    <property type="entry name" value="q2cbj1_9rhob like domain"/>
    <property type="match status" value="1"/>
</dbReference>
<protein>
    <recommendedName>
        <fullName evidence="3">Phytanoyl-CoA dioxygenase family protein</fullName>
    </recommendedName>
</protein>
<accession>A0A2G7G7C0</accession>
<organism evidence="1 2">
    <name type="scientific">Aspergillus arachidicola</name>
    <dbReference type="NCBI Taxonomy" id="656916"/>
    <lineage>
        <taxon>Eukaryota</taxon>
        <taxon>Fungi</taxon>
        <taxon>Dikarya</taxon>
        <taxon>Ascomycota</taxon>
        <taxon>Pezizomycotina</taxon>
        <taxon>Eurotiomycetes</taxon>
        <taxon>Eurotiomycetidae</taxon>
        <taxon>Eurotiales</taxon>
        <taxon>Aspergillaceae</taxon>
        <taxon>Aspergillus</taxon>
        <taxon>Aspergillus subgen. Circumdati</taxon>
    </lineage>
</organism>
<dbReference type="Pfam" id="PF05721">
    <property type="entry name" value="PhyH"/>
    <property type="match status" value="1"/>
</dbReference>